<keyword evidence="7" id="KW-1133">Transmembrane helix</keyword>
<keyword evidence="9" id="KW-0472">Membrane</keyword>
<organism evidence="12 13">
    <name type="scientific">Chrysophaeum taylorii</name>
    <dbReference type="NCBI Taxonomy" id="2483200"/>
    <lineage>
        <taxon>Eukaryota</taxon>
        <taxon>Sar</taxon>
        <taxon>Stramenopiles</taxon>
        <taxon>Ochrophyta</taxon>
        <taxon>Pelagophyceae</taxon>
        <taxon>Pelagomonadales</taxon>
        <taxon>Pelagomonadaceae</taxon>
        <taxon>Chrysophaeum</taxon>
    </lineage>
</organism>
<evidence type="ECO:0000256" key="11">
    <source>
        <dbReference type="SAM" id="SignalP"/>
    </source>
</evidence>
<evidence type="ECO:0000256" key="7">
    <source>
        <dbReference type="ARBA" id="ARBA00022989"/>
    </source>
</evidence>
<dbReference type="EMBL" id="JAQMWT010000479">
    <property type="protein sequence ID" value="KAJ8600762.1"/>
    <property type="molecule type" value="Genomic_DNA"/>
</dbReference>
<dbReference type="InterPro" id="IPR001675">
    <property type="entry name" value="Glyco_trans_29"/>
</dbReference>
<accession>A0AAD7XGP3</accession>
<proteinExistence type="inferred from homology"/>
<dbReference type="GO" id="GO:0000139">
    <property type="term" value="C:Golgi membrane"/>
    <property type="evidence" value="ECO:0007669"/>
    <property type="project" value="UniProtKB-SubCell"/>
</dbReference>
<keyword evidence="3" id="KW-0328">Glycosyltransferase</keyword>
<evidence type="ECO:0000256" key="9">
    <source>
        <dbReference type="ARBA" id="ARBA00023136"/>
    </source>
</evidence>
<dbReference type="AlphaFoldDB" id="A0AAD7XGP3"/>
<dbReference type="Pfam" id="PF00777">
    <property type="entry name" value="Glyco_transf_29"/>
    <property type="match status" value="1"/>
</dbReference>
<keyword evidence="8" id="KW-0333">Golgi apparatus</keyword>
<evidence type="ECO:0000313" key="12">
    <source>
        <dbReference type="EMBL" id="KAJ8600762.1"/>
    </source>
</evidence>
<evidence type="ECO:0000256" key="2">
    <source>
        <dbReference type="ARBA" id="ARBA00006003"/>
    </source>
</evidence>
<evidence type="ECO:0000313" key="13">
    <source>
        <dbReference type="Proteomes" id="UP001230188"/>
    </source>
</evidence>
<dbReference type="Proteomes" id="UP001230188">
    <property type="component" value="Unassembled WGS sequence"/>
</dbReference>
<gene>
    <name evidence="12" type="ORF">CTAYLR_006100</name>
</gene>
<sequence>MAGAVFWVLLRIALAQEPDWSSVCTLERRRGIAHVESQRWVARPERRGGFVSNSTGVLRLYVDGVLTLPVRPVPRSVVNGTPVVVRLEASAFAFFEDAIFVDLAVSPERASCKRALRWQRVELGTRLEMSEMRTSRQLRSSRSRWVKRMAQVSAETRAVYGGYPPPPEAVWDQPASRAVLHAVACGPDSKSLDIIKVELRIVPSISSALRAKACRRARRPAPLPPPNDPTLLERVLETGARDEVARATRRLAESLARRGILCDRVVADHLRDPEGCAATVLDECPACGRASGDDASPDCLFASSAAVEVTSPKVCVRVCIAVTAWRHIWAADKSRGKDARDDNAKPCRVVHVHALAAWVRTRRDLAPFVAKDNFETDGLTQKWVGHQDDLAATFPDTSPLGPKQLRRCAVVGSGHTLRCALVPWGSAIDSPRYDAVFRVNKAQFQPRARAVHICQTGVRTDFIVNAFSGENPAIPLTLPSRWLVRGLAALGGAAIAKSPTDYRDHTQALTKFHKSPLAAVSAYRFAVKSLDVPKIARDRLPPHSVPRVYLPTRQVSSRALGSGSGSTALGVALAACTHVDAFAFGVFRGNASHDFRYMHFYQATPSEEDSSGGGAQVLNSEIRNHIFDAFGVANFIWW</sequence>
<evidence type="ECO:0000256" key="1">
    <source>
        <dbReference type="ARBA" id="ARBA00004323"/>
    </source>
</evidence>
<dbReference type="Gene3D" id="3.90.1480.20">
    <property type="entry name" value="Glycosyl transferase family 29"/>
    <property type="match status" value="1"/>
</dbReference>
<protein>
    <submittedName>
        <fullName evidence="12">Uncharacterized protein</fullName>
    </submittedName>
</protein>
<evidence type="ECO:0000256" key="10">
    <source>
        <dbReference type="ARBA" id="ARBA00023180"/>
    </source>
</evidence>
<evidence type="ECO:0000256" key="6">
    <source>
        <dbReference type="ARBA" id="ARBA00022968"/>
    </source>
</evidence>
<keyword evidence="5" id="KW-0812">Transmembrane</keyword>
<evidence type="ECO:0000256" key="4">
    <source>
        <dbReference type="ARBA" id="ARBA00022679"/>
    </source>
</evidence>
<evidence type="ECO:0000256" key="3">
    <source>
        <dbReference type="ARBA" id="ARBA00022676"/>
    </source>
</evidence>
<keyword evidence="13" id="KW-1185">Reference proteome</keyword>
<keyword evidence="10" id="KW-0325">Glycoprotein</keyword>
<comment type="caution">
    <text evidence="12">The sequence shown here is derived from an EMBL/GenBank/DDBJ whole genome shotgun (WGS) entry which is preliminary data.</text>
</comment>
<feature type="chain" id="PRO_5042236338" evidence="11">
    <location>
        <begin position="16"/>
        <end position="638"/>
    </location>
</feature>
<reference evidence="12" key="1">
    <citation type="submission" date="2023-01" db="EMBL/GenBank/DDBJ databases">
        <title>Metagenome sequencing of chrysophaentin producing Chrysophaeum taylorii.</title>
        <authorList>
            <person name="Davison J."/>
            <person name="Bewley C."/>
        </authorList>
    </citation>
    <scope>NUCLEOTIDE SEQUENCE</scope>
    <source>
        <strain evidence="12">NIES-1699</strain>
    </source>
</reference>
<feature type="signal peptide" evidence="11">
    <location>
        <begin position="1"/>
        <end position="15"/>
    </location>
</feature>
<dbReference type="GO" id="GO:0008373">
    <property type="term" value="F:sialyltransferase activity"/>
    <property type="evidence" value="ECO:0007669"/>
    <property type="project" value="InterPro"/>
</dbReference>
<keyword evidence="11" id="KW-0732">Signal</keyword>
<evidence type="ECO:0000256" key="5">
    <source>
        <dbReference type="ARBA" id="ARBA00022692"/>
    </source>
</evidence>
<keyword evidence="6" id="KW-0735">Signal-anchor</keyword>
<keyword evidence="4" id="KW-0808">Transferase</keyword>
<comment type="subcellular location">
    <subcellularLocation>
        <location evidence="1">Golgi apparatus membrane</location>
        <topology evidence="1">Single-pass type II membrane protein</topology>
    </subcellularLocation>
</comment>
<name>A0AAD7XGP3_9STRA</name>
<evidence type="ECO:0000256" key="8">
    <source>
        <dbReference type="ARBA" id="ARBA00023034"/>
    </source>
</evidence>
<dbReference type="InterPro" id="IPR038578">
    <property type="entry name" value="GT29-like_sf"/>
</dbReference>
<comment type="similarity">
    <text evidence="2">Belongs to the glycosyltransferase 29 family.</text>
</comment>